<dbReference type="RefSeq" id="WP_021119647.1">
    <property type="nucleotide sequence ID" value="NZ_KE557273.1"/>
</dbReference>
<proteinExistence type="predicted"/>
<dbReference type="OrthoDB" id="7745874at2"/>
<reference evidence="3" key="1">
    <citation type="journal article" date="2014" name="Stand. Genomic Sci.">
        <title>Genome sequence of the exopolysaccharide-producing Salipiger mucosus type strain (DSM 16094(T)), a moderately halophilic member of the Roseobacter clade.</title>
        <authorList>
            <person name="Riedel T."/>
            <person name="Spring S."/>
            <person name="Fiebig A."/>
            <person name="Petersen J."/>
            <person name="Kyrpides N.C."/>
            <person name="Goker M."/>
            <person name="Klenk H.P."/>
        </authorList>
    </citation>
    <scope>NUCLEOTIDE SEQUENCE [LARGE SCALE GENOMIC DNA]</scope>
    <source>
        <strain evidence="3">DSM 16094</strain>
    </source>
</reference>
<evidence type="ECO:0000256" key="1">
    <source>
        <dbReference type="SAM" id="SignalP"/>
    </source>
</evidence>
<feature type="chain" id="PRO_5004556402" evidence="1">
    <location>
        <begin position="23"/>
        <end position="97"/>
    </location>
</feature>
<comment type="caution">
    <text evidence="2">The sequence shown here is derived from an EMBL/GenBank/DDBJ whole genome shotgun (WGS) entry which is preliminary data.</text>
</comment>
<dbReference type="EMBL" id="APVH01000001">
    <property type="protein sequence ID" value="EPX87090.1"/>
    <property type="molecule type" value="Genomic_DNA"/>
</dbReference>
<dbReference type="eggNOG" id="ENOG5033003">
    <property type="taxonomic scope" value="Bacteria"/>
</dbReference>
<protein>
    <submittedName>
        <fullName evidence="2">Uncharacterized protein</fullName>
    </submittedName>
</protein>
<accession>S9SAD7</accession>
<dbReference type="AlphaFoldDB" id="S9SAD7"/>
<dbReference type="HOGENOM" id="CLU_146729_0_0_5"/>
<evidence type="ECO:0000313" key="3">
    <source>
        <dbReference type="Proteomes" id="UP000015347"/>
    </source>
</evidence>
<name>S9SAD7_9RHOB</name>
<dbReference type="STRING" id="1123237.Salmuc_00043"/>
<dbReference type="Proteomes" id="UP000015347">
    <property type="component" value="Unassembled WGS sequence"/>
</dbReference>
<keyword evidence="1" id="KW-0732">Signal</keyword>
<keyword evidence="3" id="KW-1185">Reference proteome</keyword>
<evidence type="ECO:0000313" key="2">
    <source>
        <dbReference type="EMBL" id="EPX87090.1"/>
    </source>
</evidence>
<sequence>MKTWLRTLAVALALALPAAADAACYVEYKAKQDGPLRLHYGIALLHSATCPSRDSAAAQLVQRLDRNGWTLLTVIAVSTGEPSGKKKANAGDYYLRF</sequence>
<organism evidence="2 3">
    <name type="scientific">Salipiger mucosus DSM 16094</name>
    <dbReference type="NCBI Taxonomy" id="1123237"/>
    <lineage>
        <taxon>Bacteria</taxon>
        <taxon>Pseudomonadati</taxon>
        <taxon>Pseudomonadota</taxon>
        <taxon>Alphaproteobacteria</taxon>
        <taxon>Rhodobacterales</taxon>
        <taxon>Roseobacteraceae</taxon>
        <taxon>Salipiger</taxon>
    </lineage>
</organism>
<feature type="signal peptide" evidence="1">
    <location>
        <begin position="1"/>
        <end position="22"/>
    </location>
</feature>
<gene>
    <name evidence="2" type="ORF">Salmuc_00043</name>
</gene>